<dbReference type="PROSITE" id="PS50994">
    <property type="entry name" value="INTEGRASE"/>
    <property type="match status" value="1"/>
</dbReference>
<proteinExistence type="predicted"/>
<dbReference type="InterPro" id="IPR050951">
    <property type="entry name" value="Retrovirus_Pol_polyprotein"/>
</dbReference>
<keyword evidence="5" id="KW-1185">Reference proteome</keyword>
<dbReference type="Proteomes" id="UP001165289">
    <property type="component" value="Unassembled WGS sequence"/>
</dbReference>
<dbReference type="PANTHER" id="PTHR37984">
    <property type="entry name" value="PROTEIN CBG26694"/>
    <property type="match status" value="1"/>
</dbReference>
<name>A0AAV7JNF6_9METZ</name>
<feature type="compositionally biased region" description="Acidic residues" evidence="2">
    <location>
        <begin position="318"/>
        <end position="332"/>
    </location>
</feature>
<organism evidence="4 5">
    <name type="scientific">Oopsacas minuta</name>
    <dbReference type="NCBI Taxonomy" id="111878"/>
    <lineage>
        <taxon>Eukaryota</taxon>
        <taxon>Metazoa</taxon>
        <taxon>Porifera</taxon>
        <taxon>Hexactinellida</taxon>
        <taxon>Hexasterophora</taxon>
        <taxon>Lyssacinosida</taxon>
        <taxon>Leucopsacidae</taxon>
        <taxon>Oopsacas</taxon>
    </lineage>
</organism>
<dbReference type="InterPro" id="IPR001584">
    <property type="entry name" value="Integrase_cat-core"/>
</dbReference>
<dbReference type="GO" id="GO:0003676">
    <property type="term" value="F:nucleic acid binding"/>
    <property type="evidence" value="ECO:0007669"/>
    <property type="project" value="InterPro"/>
</dbReference>
<dbReference type="AlphaFoldDB" id="A0AAV7JNF6"/>
<evidence type="ECO:0000256" key="1">
    <source>
        <dbReference type="SAM" id="Coils"/>
    </source>
</evidence>
<evidence type="ECO:0000256" key="2">
    <source>
        <dbReference type="SAM" id="MobiDB-lite"/>
    </source>
</evidence>
<dbReference type="PANTHER" id="PTHR37984:SF5">
    <property type="entry name" value="PROTEIN NYNRIN-LIKE"/>
    <property type="match status" value="1"/>
</dbReference>
<dbReference type="InterPro" id="IPR012337">
    <property type="entry name" value="RNaseH-like_sf"/>
</dbReference>
<comment type="caution">
    <text evidence="4">The sequence shown here is derived from an EMBL/GenBank/DDBJ whole genome shotgun (WGS) entry which is preliminary data.</text>
</comment>
<evidence type="ECO:0000313" key="4">
    <source>
        <dbReference type="EMBL" id="KAI6650044.1"/>
    </source>
</evidence>
<keyword evidence="1" id="KW-0175">Coiled coil</keyword>
<dbReference type="EMBL" id="JAKMXF010000315">
    <property type="protein sequence ID" value="KAI6650044.1"/>
    <property type="molecule type" value="Genomic_DNA"/>
</dbReference>
<protein>
    <submittedName>
        <fullName evidence="4">Retrovirus-related Pol polyprotein from transposon 17.6</fullName>
    </submittedName>
</protein>
<dbReference type="Gene3D" id="2.30.30.850">
    <property type="match status" value="1"/>
</dbReference>
<evidence type="ECO:0000313" key="5">
    <source>
        <dbReference type="Proteomes" id="UP001165289"/>
    </source>
</evidence>
<dbReference type="SUPFAM" id="SSF53098">
    <property type="entry name" value="Ribonuclease H-like"/>
    <property type="match status" value="1"/>
</dbReference>
<dbReference type="Pfam" id="PF00665">
    <property type="entry name" value="rve"/>
    <property type="match status" value="1"/>
</dbReference>
<gene>
    <name evidence="4" type="ORF">LOD99_6259</name>
</gene>
<sequence length="368" mass="41970">MDIGTLPWTDEKFRYFLCMVDVFTRYIELVPLQEQTAASLIREFERGWIFRGHGVPRGLLSDQARNIDGVEVRRMCDRLGIEKRHSSPYHPQADGLVERSIGLVKQVARCLTLDRQLPKESWPDILPEVAFYCNNTQNASTKLSAQLLMTGRQPLSPIDAILSRRKWTEELSHSQQVERLQQLSSELKCLAAENDRISRMDRNFSRNQGTRLHPFAKDDLVLETNERCKDSLDPKYKGPYTVLDVRGANVKIKKKGKLKWIHVSRCKLFKEGAQLSNNSSVVVQAAVAEGPEGNDSGREEQVDASCEPIGQEPSTDTTEIESSTEAELEPDGQEVLLPTQRRYPLRDRRAKKYDDYVLETHQDTGPFV</sequence>
<dbReference type="InterPro" id="IPR036397">
    <property type="entry name" value="RNaseH_sf"/>
</dbReference>
<dbReference type="GO" id="GO:0015074">
    <property type="term" value="P:DNA integration"/>
    <property type="evidence" value="ECO:0007669"/>
    <property type="project" value="InterPro"/>
</dbReference>
<feature type="coiled-coil region" evidence="1">
    <location>
        <begin position="173"/>
        <end position="200"/>
    </location>
</feature>
<dbReference type="Gene3D" id="3.30.420.10">
    <property type="entry name" value="Ribonuclease H-like superfamily/Ribonuclease H"/>
    <property type="match status" value="1"/>
</dbReference>
<reference evidence="4 5" key="1">
    <citation type="journal article" date="2023" name="BMC Biol.">
        <title>The compact genome of the sponge Oopsacas minuta (Hexactinellida) is lacking key metazoan core genes.</title>
        <authorList>
            <person name="Santini S."/>
            <person name="Schenkelaars Q."/>
            <person name="Jourda C."/>
            <person name="Duchesne M."/>
            <person name="Belahbib H."/>
            <person name="Rocher C."/>
            <person name="Selva M."/>
            <person name="Riesgo A."/>
            <person name="Vervoort M."/>
            <person name="Leys S.P."/>
            <person name="Kodjabachian L."/>
            <person name="Le Bivic A."/>
            <person name="Borchiellini C."/>
            <person name="Claverie J.M."/>
            <person name="Renard E."/>
        </authorList>
    </citation>
    <scope>NUCLEOTIDE SEQUENCE [LARGE SCALE GENOMIC DNA]</scope>
    <source>
        <strain evidence="4">SPO-2</strain>
    </source>
</reference>
<feature type="region of interest" description="Disordered" evidence="2">
    <location>
        <begin position="290"/>
        <end position="350"/>
    </location>
</feature>
<feature type="domain" description="Integrase catalytic" evidence="3">
    <location>
        <begin position="1"/>
        <end position="162"/>
    </location>
</feature>
<accession>A0AAV7JNF6</accession>
<evidence type="ECO:0000259" key="3">
    <source>
        <dbReference type="PROSITE" id="PS50994"/>
    </source>
</evidence>